<dbReference type="GO" id="GO:0016798">
    <property type="term" value="F:hydrolase activity, acting on glycosyl bonds"/>
    <property type="evidence" value="ECO:0007669"/>
    <property type="project" value="UniProtKB-KW"/>
</dbReference>
<proteinExistence type="inferred from homology"/>
<dbReference type="PANTHER" id="PTHR31263:SF0">
    <property type="entry name" value="CELLULASE FAMILY PROTEIN (AFU_ORTHOLOGUE AFUA_5G14560)"/>
    <property type="match status" value="1"/>
</dbReference>
<evidence type="ECO:0000313" key="8">
    <source>
        <dbReference type="Proteomes" id="UP001630127"/>
    </source>
</evidence>
<evidence type="ECO:0000259" key="6">
    <source>
        <dbReference type="Pfam" id="PF00150"/>
    </source>
</evidence>
<dbReference type="PANTHER" id="PTHR31263">
    <property type="entry name" value="CELLULASE FAMILY PROTEIN (AFU_ORTHOLOGUE AFUA_5G14560)"/>
    <property type="match status" value="1"/>
</dbReference>
<sequence length="528" mass="60333">MQKLQVIFLIFYVVSSHAVPLSTSSRWIVDDSTGERVKLACANWPGHLEPMLPEGLHKRSLSEIALHISLLGFNCIRLTWATYMYTRYSNLTVTQSLQNWNLTKAIDGIMQNNPNLLNITLVDAQKAVIEELASNNVMVLLDNQVSKPMWCCGDTDGNGFFGDKYFDPIEWLQGLSIVSNKYKDTPMVMAMSLRNELRGPLVNESIWYQYIEKGAQTIHKGNPNVLVVISGLYYDLDFRMLKNRSLNLNIRNKIVYETHRYSFSDGQEQRWLNQPINNVCANITSELEDKVGFLIKGKNPAPLFVTEFGNDQLGGNPSGDFFLPCFMSYLADKDLDWALWALQGSYYLRDGQQDPEETYGLFNSSWRPLRNPNYHSKLQFIQRKIQDPYSNQNYLILYHSLSGRCARATNNELYVSECWGMSKWTHQGEGSPIRLQGTELCLKAIGDGLSVTLTNDCNSNQTMWKFALNSQYQLATEDESGTSLCLDWDPYYSRKVLTNKCIISGDDFVNLQNPQSQWFKLITSNVSQ</sequence>
<dbReference type="SUPFAM" id="SSF51445">
    <property type="entry name" value="(Trans)glycosidases"/>
    <property type="match status" value="1"/>
</dbReference>
<comment type="similarity">
    <text evidence="1 4">Belongs to the glycosyl hydrolase 5 (cellulase A) family.</text>
</comment>
<keyword evidence="8" id="KW-1185">Reference proteome</keyword>
<name>A0ABD2YTA1_9GENT</name>
<reference evidence="7 8" key="1">
    <citation type="submission" date="2024-11" db="EMBL/GenBank/DDBJ databases">
        <title>A near-complete genome assembly of Cinchona calisaya.</title>
        <authorList>
            <person name="Lian D.C."/>
            <person name="Zhao X.W."/>
            <person name="Wei L."/>
        </authorList>
    </citation>
    <scope>NUCLEOTIDE SEQUENCE [LARGE SCALE GENOMIC DNA]</scope>
    <source>
        <tissue evidence="7">Nenye</tissue>
    </source>
</reference>
<evidence type="ECO:0000256" key="2">
    <source>
        <dbReference type="ARBA" id="ARBA00022801"/>
    </source>
</evidence>
<keyword evidence="2 4" id="KW-0378">Hydrolase</keyword>
<dbReference type="SUPFAM" id="SSF50370">
    <property type="entry name" value="Ricin B-like lectins"/>
    <property type="match status" value="1"/>
</dbReference>
<evidence type="ECO:0000313" key="7">
    <source>
        <dbReference type="EMBL" id="KAL3509831.1"/>
    </source>
</evidence>
<feature type="signal peptide" evidence="5">
    <location>
        <begin position="1"/>
        <end position="18"/>
    </location>
</feature>
<evidence type="ECO:0000256" key="5">
    <source>
        <dbReference type="SAM" id="SignalP"/>
    </source>
</evidence>
<keyword evidence="3 4" id="KW-0326">Glycosidase</keyword>
<comment type="caution">
    <text evidence="7">The sequence shown here is derived from an EMBL/GenBank/DDBJ whole genome shotgun (WGS) entry which is preliminary data.</text>
</comment>
<feature type="domain" description="Glycoside hydrolase family 5" evidence="6">
    <location>
        <begin position="67"/>
        <end position="343"/>
    </location>
</feature>
<gene>
    <name evidence="7" type="ORF">ACH5RR_029232</name>
</gene>
<dbReference type="Proteomes" id="UP001630127">
    <property type="component" value="Unassembled WGS sequence"/>
</dbReference>
<keyword evidence="5" id="KW-0732">Signal</keyword>
<dbReference type="EMBL" id="JBJUIK010000012">
    <property type="protein sequence ID" value="KAL3509831.1"/>
    <property type="molecule type" value="Genomic_DNA"/>
</dbReference>
<evidence type="ECO:0000256" key="1">
    <source>
        <dbReference type="ARBA" id="ARBA00005641"/>
    </source>
</evidence>
<dbReference type="InterPro" id="IPR017853">
    <property type="entry name" value="GH"/>
</dbReference>
<evidence type="ECO:0000256" key="3">
    <source>
        <dbReference type="ARBA" id="ARBA00023295"/>
    </source>
</evidence>
<accession>A0ABD2YTA1</accession>
<dbReference type="Gene3D" id="3.20.20.80">
    <property type="entry name" value="Glycosidases"/>
    <property type="match status" value="1"/>
</dbReference>
<protein>
    <recommendedName>
        <fullName evidence="6">Glycoside hydrolase family 5 domain-containing protein</fullName>
    </recommendedName>
</protein>
<dbReference type="AlphaFoldDB" id="A0ABD2YTA1"/>
<organism evidence="7 8">
    <name type="scientific">Cinchona calisaya</name>
    <dbReference type="NCBI Taxonomy" id="153742"/>
    <lineage>
        <taxon>Eukaryota</taxon>
        <taxon>Viridiplantae</taxon>
        <taxon>Streptophyta</taxon>
        <taxon>Embryophyta</taxon>
        <taxon>Tracheophyta</taxon>
        <taxon>Spermatophyta</taxon>
        <taxon>Magnoliopsida</taxon>
        <taxon>eudicotyledons</taxon>
        <taxon>Gunneridae</taxon>
        <taxon>Pentapetalae</taxon>
        <taxon>asterids</taxon>
        <taxon>lamiids</taxon>
        <taxon>Gentianales</taxon>
        <taxon>Rubiaceae</taxon>
        <taxon>Cinchonoideae</taxon>
        <taxon>Cinchoneae</taxon>
        <taxon>Cinchona</taxon>
    </lineage>
</organism>
<dbReference type="InterPro" id="IPR001547">
    <property type="entry name" value="Glyco_hydro_5"/>
</dbReference>
<feature type="chain" id="PRO_5044786841" description="Glycoside hydrolase family 5 domain-containing protein" evidence="5">
    <location>
        <begin position="19"/>
        <end position="528"/>
    </location>
</feature>
<dbReference type="Pfam" id="PF00150">
    <property type="entry name" value="Cellulase"/>
    <property type="match status" value="1"/>
</dbReference>
<dbReference type="InterPro" id="IPR035992">
    <property type="entry name" value="Ricin_B-like_lectins"/>
</dbReference>
<evidence type="ECO:0000256" key="4">
    <source>
        <dbReference type="RuleBase" id="RU361153"/>
    </source>
</evidence>